<dbReference type="Gene3D" id="3.40.1360.10">
    <property type="match status" value="1"/>
</dbReference>
<organism evidence="1 2">
    <name type="scientific">Candidatus Cryptobacteroides avicola</name>
    <dbReference type="NCBI Taxonomy" id="2840757"/>
    <lineage>
        <taxon>Bacteria</taxon>
        <taxon>Pseudomonadati</taxon>
        <taxon>Bacteroidota</taxon>
        <taxon>Bacteroidia</taxon>
        <taxon>Bacteroidales</taxon>
        <taxon>Candidatus Cryptobacteroides</taxon>
    </lineage>
</organism>
<accession>A0A940DQ79</accession>
<evidence type="ECO:0000313" key="2">
    <source>
        <dbReference type="Proteomes" id="UP000725002"/>
    </source>
</evidence>
<sequence>MIKKEDIFQATEGGKSVIIHYYPQSSPCFGHGRSRNFKIREDDRNPSCTVFNKDGVWFLQDKGGSDTKAYTAIQLVMKEEGLQFAQAIDWIAHKFAPSLCEENRYSFSEKPRPDMQEVTPQDTMTVNVRPDGKFTEKELLQLGYRITPEVCADLCLKPVDSYITARNAKGKSYRISSTENYPIYYYDYGTWGKLYQPLGDLRFLYVGGKPEDVIFGERDFLDAYEKARNGIYPGKVAADPDDEESEMVDMTWQDLIICSGPSDALNVHCAGYHVCWLNSETADLSDYEFSLLNKLAKNIYILYDIDETGLANMYKIALRYLDIKIITLPAELSRFRTRGGKPCKDAKDFFVHFRRPENNNPHSLFKELVRLSGGLKFWQEKFTGQGRFSGYDINNVQLYSFLQASGFHKIATSTNKQGYTFCRVLDNVVTLIDEDAISAECSGYLLEYLRTHPQYYSQALANAIHRSKQLSKASLANLSMIEPNFNSYDADSDYFFFRNGIFRISASGIKEVKTSDCPYMVYSSKIIDHDYHPEDMFFDIDYQPQYAALLNRLGTLSPSSPNYYQIKKQVDAVEDIRRYRLTVSSVGSSFMEYVYDTGRNYWRKEEAGYTLNEEERDEQDLNFISKCMALGYMLSKHKNAGQPYAVYAMEMEQADEGEHLGGTGKSLFFNSVEKLRKQLYIDAQMVQDDKMQFLLQGVEKGVTDTVFMDDLNNKINLHRFMNMITGKMVVEVKHAKSFVLPYSESPKIAFTSNHAIRNFDNSLNRRIWFAAFSDYYHSDSKQRGLIERSPFTKFGKNLIQDYTEKEMNDFYTFMFNCIMVWKKLRIRIQPPMKKIMQRTLQKSMSDDFLWWAEDYFSDDRLNTLVNRDKAFEDYKAILSKAAADMIKKQTFKRKLQDFCAYKDWRFNPEELLLSATEKARNDIRRKEDGQDVYYFYIDTTHSESLPVNLILGDGDPGGAGGEAPIFGE</sequence>
<dbReference type="InterPro" id="IPR027417">
    <property type="entry name" value="P-loop_NTPase"/>
</dbReference>
<reference evidence="1" key="2">
    <citation type="journal article" date="2021" name="PeerJ">
        <title>Extensive microbial diversity within the chicken gut microbiome revealed by metagenomics and culture.</title>
        <authorList>
            <person name="Gilroy R."/>
            <person name="Ravi A."/>
            <person name="Getino M."/>
            <person name="Pursley I."/>
            <person name="Horton D.L."/>
            <person name="Alikhan N.F."/>
            <person name="Baker D."/>
            <person name="Gharbi K."/>
            <person name="Hall N."/>
            <person name="Watson M."/>
            <person name="Adriaenssens E.M."/>
            <person name="Foster-Nyarko E."/>
            <person name="Jarju S."/>
            <person name="Secka A."/>
            <person name="Antonio M."/>
            <person name="Oren A."/>
            <person name="Chaudhuri R.R."/>
            <person name="La Ragione R."/>
            <person name="Hildebrand F."/>
            <person name="Pallen M.J."/>
        </authorList>
    </citation>
    <scope>NUCLEOTIDE SEQUENCE</scope>
    <source>
        <strain evidence="1">G3-8215</strain>
    </source>
</reference>
<protein>
    <submittedName>
        <fullName evidence="1">Uncharacterized protein</fullName>
    </submittedName>
</protein>
<comment type="caution">
    <text evidence="1">The sequence shown here is derived from an EMBL/GenBank/DDBJ whole genome shotgun (WGS) entry which is preliminary data.</text>
</comment>
<dbReference type="EMBL" id="JADILV010000005">
    <property type="protein sequence ID" value="MBO8482627.1"/>
    <property type="molecule type" value="Genomic_DNA"/>
</dbReference>
<evidence type="ECO:0000313" key="1">
    <source>
        <dbReference type="EMBL" id="MBO8482627.1"/>
    </source>
</evidence>
<dbReference type="AlphaFoldDB" id="A0A940DQ79"/>
<gene>
    <name evidence="1" type="ORF">IAB75_00685</name>
</gene>
<proteinExistence type="predicted"/>
<name>A0A940DQ79_9BACT</name>
<reference evidence="1" key="1">
    <citation type="submission" date="2020-10" db="EMBL/GenBank/DDBJ databases">
        <authorList>
            <person name="Gilroy R."/>
        </authorList>
    </citation>
    <scope>NUCLEOTIDE SEQUENCE</scope>
    <source>
        <strain evidence="1">G3-8215</strain>
    </source>
</reference>
<dbReference type="Proteomes" id="UP000725002">
    <property type="component" value="Unassembled WGS sequence"/>
</dbReference>
<dbReference type="Gene3D" id="3.40.50.300">
    <property type="entry name" value="P-loop containing nucleotide triphosphate hydrolases"/>
    <property type="match status" value="1"/>
</dbReference>